<dbReference type="AlphaFoldDB" id="A0A2T3ZLR9"/>
<protein>
    <submittedName>
        <fullName evidence="3">Uncharacterized protein</fullName>
    </submittedName>
</protein>
<evidence type="ECO:0000313" key="3">
    <source>
        <dbReference type="EMBL" id="PTB45736.1"/>
    </source>
</evidence>
<dbReference type="OrthoDB" id="4894528at2759"/>
<dbReference type="Proteomes" id="UP000240493">
    <property type="component" value="Unassembled WGS sequence"/>
</dbReference>
<evidence type="ECO:0000256" key="1">
    <source>
        <dbReference type="SAM" id="Coils"/>
    </source>
</evidence>
<name>A0A2T3ZLR9_TRIA4</name>
<reference evidence="3 4" key="1">
    <citation type="submission" date="2016-07" db="EMBL/GenBank/DDBJ databases">
        <title>Multiple horizontal gene transfer events from other fungi enriched the ability of initially mycotrophic Trichoderma (Ascomycota) to feed on dead plant biomass.</title>
        <authorList>
            <consortium name="DOE Joint Genome Institute"/>
            <person name="Aerts A."/>
            <person name="Atanasova L."/>
            <person name="Chenthamara K."/>
            <person name="Zhang J."/>
            <person name="Grujic M."/>
            <person name="Henrissat B."/>
            <person name="Kuo A."/>
            <person name="Salamov A."/>
            <person name="Lipzen A."/>
            <person name="Labutti K."/>
            <person name="Barry K."/>
            <person name="Miao Y."/>
            <person name="Rahimi M.J."/>
            <person name="Shen Q."/>
            <person name="Grigoriev I.V."/>
            <person name="Kubicek C.P."/>
            <person name="Druzhinina I.S."/>
        </authorList>
    </citation>
    <scope>NUCLEOTIDE SEQUENCE [LARGE SCALE GENOMIC DNA]</scope>
    <source>
        <strain evidence="3 4">CBS 433.97</strain>
    </source>
</reference>
<keyword evidence="1" id="KW-0175">Coiled coil</keyword>
<sequence length="443" mass="50825">MDATSNSKPSTNISSQPLKRVAPREDLNIPWYLLVARGELAYSNETQACWRDSTEDEQRVRCENIMRIAFYIVGVDPDDYSICLEACVEKAMSTKLLSTTAWTSWSGHKSLKAKMKLVQQYTDSTKQVHCPPAPIIMAAVALKLIRKVEGTGTDESTILIEQYKTFGMAPTAIHNYAGNEERLIRIMYKLVRPTTEQDEPITESLREVSLDVDSFRSSRHFEPGRRSNAAHRSSSGKPDDTTADNKIEERETLAVEVTCELTRGQAEDELRDILDLFKSKQDTSLQSISYPSSNGQKQPKTIESSAYLECRWILDKYTWTEVVERPMSTTWSNHPAFAIWNETKELVSKKDNPKRIQKRLDMLREILVREAFEKQDSKPLPDTRTQNQTAELRDEITAIKQNLESVQRHTDSLKRQNDEVIQLLKDEKRRKSVCVFQDQLDDI</sequence>
<proteinExistence type="predicted"/>
<gene>
    <name evidence="3" type="ORF">M441DRAFT_23889</name>
</gene>
<feature type="coiled-coil region" evidence="1">
    <location>
        <begin position="389"/>
        <end position="430"/>
    </location>
</feature>
<organism evidence="3 4">
    <name type="scientific">Trichoderma asperellum (strain ATCC 204424 / CBS 433.97 / NBRC 101777)</name>
    <dbReference type="NCBI Taxonomy" id="1042311"/>
    <lineage>
        <taxon>Eukaryota</taxon>
        <taxon>Fungi</taxon>
        <taxon>Dikarya</taxon>
        <taxon>Ascomycota</taxon>
        <taxon>Pezizomycotina</taxon>
        <taxon>Sordariomycetes</taxon>
        <taxon>Hypocreomycetidae</taxon>
        <taxon>Hypocreales</taxon>
        <taxon>Hypocreaceae</taxon>
        <taxon>Trichoderma</taxon>
    </lineage>
</organism>
<accession>A0A2T3ZLR9</accession>
<keyword evidence="4" id="KW-1185">Reference proteome</keyword>
<feature type="region of interest" description="Disordered" evidence="2">
    <location>
        <begin position="217"/>
        <end position="249"/>
    </location>
</feature>
<evidence type="ECO:0000256" key="2">
    <source>
        <dbReference type="SAM" id="MobiDB-lite"/>
    </source>
</evidence>
<dbReference type="EMBL" id="KZ679257">
    <property type="protein sequence ID" value="PTB45736.1"/>
    <property type="molecule type" value="Genomic_DNA"/>
</dbReference>
<feature type="compositionally biased region" description="Basic and acidic residues" evidence="2">
    <location>
        <begin position="237"/>
        <end position="249"/>
    </location>
</feature>
<evidence type="ECO:0000313" key="4">
    <source>
        <dbReference type="Proteomes" id="UP000240493"/>
    </source>
</evidence>